<organism evidence="1 2">
    <name type="scientific">Araneus ventricosus</name>
    <name type="common">Orbweaver spider</name>
    <name type="synonym">Epeira ventricosa</name>
    <dbReference type="NCBI Taxonomy" id="182803"/>
    <lineage>
        <taxon>Eukaryota</taxon>
        <taxon>Metazoa</taxon>
        <taxon>Ecdysozoa</taxon>
        <taxon>Arthropoda</taxon>
        <taxon>Chelicerata</taxon>
        <taxon>Arachnida</taxon>
        <taxon>Araneae</taxon>
        <taxon>Araneomorphae</taxon>
        <taxon>Entelegynae</taxon>
        <taxon>Araneoidea</taxon>
        <taxon>Araneidae</taxon>
        <taxon>Araneus</taxon>
    </lineage>
</organism>
<gene>
    <name evidence="1" type="ORF">AVEN_125275_2</name>
</gene>
<dbReference type="AlphaFoldDB" id="A0A4Y2UC05"/>
<reference evidence="1 2" key="1">
    <citation type="journal article" date="2019" name="Sci. Rep.">
        <title>Orb-weaving spider Araneus ventricosus genome elucidates the spidroin gene catalogue.</title>
        <authorList>
            <person name="Kono N."/>
            <person name="Nakamura H."/>
            <person name="Ohtoshi R."/>
            <person name="Moran D.A.P."/>
            <person name="Shinohara A."/>
            <person name="Yoshida Y."/>
            <person name="Fujiwara M."/>
            <person name="Mori M."/>
            <person name="Tomita M."/>
            <person name="Arakawa K."/>
        </authorList>
    </citation>
    <scope>NUCLEOTIDE SEQUENCE [LARGE SCALE GENOMIC DNA]</scope>
</reference>
<protein>
    <submittedName>
        <fullName evidence="1">Uncharacterized protein</fullName>
    </submittedName>
</protein>
<sequence length="121" mass="13891">MLTFIRLTCDYENIFQDEMPHRADIRTAIEDAVQAQNMEKGVRLMTFSFSTRYDMKSARLDSKNATSTCTGLQISKEDYTAGDLVWVKRTGYPRFSLVLGLPSFISYNAPFSEVHEKDNFV</sequence>
<evidence type="ECO:0000313" key="1">
    <source>
        <dbReference type="EMBL" id="GBO10063.1"/>
    </source>
</evidence>
<name>A0A4Y2UC05_ARAVE</name>
<dbReference type="EMBL" id="BGPR01035308">
    <property type="protein sequence ID" value="GBO10063.1"/>
    <property type="molecule type" value="Genomic_DNA"/>
</dbReference>
<comment type="caution">
    <text evidence="1">The sequence shown here is derived from an EMBL/GenBank/DDBJ whole genome shotgun (WGS) entry which is preliminary data.</text>
</comment>
<dbReference type="Proteomes" id="UP000499080">
    <property type="component" value="Unassembled WGS sequence"/>
</dbReference>
<keyword evidence="2" id="KW-1185">Reference proteome</keyword>
<proteinExistence type="predicted"/>
<accession>A0A4Y2UC05</accession>
<evidence type="ECO:0000313" key="2">
    <source>
        <dbReference type="Proteomes" id="UP000499080"/>
    </source>
</evidence>